<gene>
    <name evidence="2" type="ORF">HNR15_003034</name>
</gene>
<dbReference type="EMBL" id="JACCFW010000001">
    <property type="protein sequence ID" value="NYJ76071.1"/>
    <property type="molecule type" value="Genomic_DNA"/>
</dbReference>
<keyword evidence="3" id="KW-1185">Reference proteome</keyword>
<evidence type="ECO:0000313" key="3">
    <source>
        <dbReference type="Proteomes" id="UP000571817"/>
    </source>
</evidence>
<accession>A0A853DMT9</accession>
<dbReference type="GO" id="GO:0006508">
    <property type="term" value="P:proteolysis"/>
    <property type="evidence" value="ECO:0007669"/>
    <property type="project" value="UniProtKB-KW"/>
</dbReference>
<protein>
    <submittedName>
        <fullName evidence="2">Putative proteasome-type protease</fullName>
    </submittedName>
</protein>
<comment type="caution">
    <text evidence="2">The sequence shown here is derived from an EMBL/GenBank/DDBJ whole genome shotgun (WGS) entry which is preliminary data.</text>
</comment>
<organism evidence="2 3">
    <name type="scientific">Allobranchiibius huperziae</name>
    <dbReference type="NCBI Taxonomy" id="1874116"/>
    <lineage>
        <taxon>Bacteria</taxon>
        <taxon>Bacillati</taxon>
        <taxon>Actinomycetota</taxon>
        <taxon>Actinomycetes</taxon>
        <taxon>Micrococcales</taxon>
        <taxon>Dermacoccaceae</taxon>
        <taxon>Allobranchiibius</taxon>
    </lineage>
</organism>
<dbReference type="Gene3D" id="1.25.40.10">
    <property type="entry name" value="Tetratricopeptide repeat domain"/>
    <property type="match status" value="1"/>
</dbReference>
<reference evidence="2 3" key="1">
    <citation type="submission" date="2020-07" db="EMBL/GenBank/DDBJ databases">
        <title>Sequencing the genomes of 1000 actinobacteria strains.</title>
        <authorList>
            <person name="Klenk H.-P."/>
        </authorList>
    </citation>
    <scope>NUCLEOTIDE SEQUENCE [LARGE SCALE GENOMIC DNA]</scope>
    <source>
        <strain evidence="2 3">DSM 29531</strain>
    </source>
</reference>
<dbReference type="GO" id="GO:0000502">
    <property type="term" value="C:proteasome complex"/>
    <property type="evidence" value="ECO:0007669"/>
    <property type="project" value="UniProtKB-KW"/>
</dbReference>
<dbReference type="RefSeq" id="WP_179483172.1">
    <property type="nucleotide sequence ID" value="NZ_JACCFW010000001.1"/>
</dbReference>
<feature type="region of interest" description="Disordered" evidence="1">
    <location>
        <begin position="141"/>
        <end position="168"/>
    </location>
</feature>
<dbReference type="SUPFAM" id="SSF48452">
    <property type="entry name" value="TPR-like"/>
    <property type="match status" value="1"/>
</dbReference>
<name>A0A853DMT9_9MICO</name>
<keyword evidence="2" id="KW-0378">Hydrolase</keyword>
<evidence type="ECO:0000313" key="2">
    <source>
        <dbReference type="EMBL" id="NYJ76071.1"/>
    </source>
</evidence>
<sequence length="168" mass="17827">MVIDIGQGLGIDEDTLTTVVIDARVVRRELVGSSDPADRVVAALAMGDVPLAASLLHSMDDDRGFRATALRAELAQAQGKHADAVRIYSGLLRDDTLSDIRRATALQHLGKAQLRAGHVHGARRSLRAALDLRRRIGAPPDQIRSSELALAQGATPRDGTGPTVDDAT</sequence>
<dbReference type="InterPro" id="IPR011990">
    <property type="entry name" value="TPR-like_helical_dom_sf"/>
</dbReference>
<dbReference type="GO" id="GO:0008233">
    <property type="term" value="F:peptidase activity"/>
    <property type="evidence" value="ECO:0007669"/>
    <property type="project" value="UniProtKB-KW"/>
</dbReference>
<keyword evidence="2" id="KW-0647">Proteasome</keyword>
<dbReference type="Proteomes" id="UP000571817">
    <property type="component" value="Unassembled WGS sequence"/>
</dbReference>
<evidence type="ECO:0000256" key="1">
    <source>
        <dbReference type="SAM" id="MobiDB-lite"/>
    </source>
</evidence>
<proteinExistence type="predicted"/>
<keyword evidence="2" id="KW-0645">Protease</keyword>
<dbReference type="AlphaFoldDB" id="A0A853DMT9"/>